<proteinExistence type="predicted"/>
<sequence>MPTNPASIHSTDEAPSDAANLKISLQSPDGLDVTASSEMRGPHLGRFWDAVITVAAMAAATIVPLLNAKDLAMLPAHLTIVVMAIPAVTALSIFALWRSRRS</sequence>
<dbReference type="Proteomes" id="UP001143474">
    <property type="component" value="Unassembled WGS sequence"/>
</dbReference>
<accession>A0A9W6HVT9</accession>
<evidence type="ECO:0000313" key="2">
    <source>
        <dbReference type="EMBL" id="GLK06711.1"/>
    </source>
</evidence>
<dbReference type="AlphaFoldDB" id="A0A9W6HVT9"/>
<feature type="transmembrane region" description="Helical" evidence="1">
    <location>
        <begin position="47"/>
        <end position="66"/>
    </location>
</feature>
<keyword evidence="1" id="KW-0812">Transmembrane</keyword>
<gene>
    <name evidence="2" type="ORF">GCM10017600_01160</name>
</gene>
<reference evidence="2" key="2">
    <citation type="submission" date="2023-01" db="EMBL/GenBank/DDBJ databases">
        <authorList>
            <person name="Sun Q."/>
            <person name="Evtushenko L."/>
        </authorList>
    </citation>
    <scope>NUCLEOTIDE SEQUENCE</scope>
    <source>
        <strain evidence="2">VKM Ac-2007</strain>
    </source>
</reference>
<reference evidence="2" key="1">
    <citation type="journal article" date="2014" name="Int. J. Syst. Evol. Microbiol.">
        <title>Complete genome sequence of Corynebacterium casei LMG S-19264T (=DSM 44701T), isolated from a smear-ripened cheese.</title>
        <authorList>
            <consortium name="US DOE Joint Genome Institute (JGI-PGF)"/>
            <person name="Walter F."/>
            <person name="Albersmeier A."/>
            <person name="Kalinowski J."/>
            <person name="Ruckert C."/>
        </authorList>
    </citation>
    <scope>NUCLEOTIDE SEQUENCE</scope>
    <source>
        <strain evidence="2">VKM Ac-2007</strain>
    </source>
</reference>
<keyword evidence="3" id="KW-1185">Reference proteome</keyword>
<keyword evidence="1" id="KW-0472">Membrane</keyword>
<organism evidence="2 3">
    <name type="scientific">Streptosporangium carneum</name>
    <dbReference type="NCBI Taxonomy" id="47481"/>
    <lineage>
        <taxon>Bacteria</taxon>
        <taxon>Bacillati</taxon>
        <taxon>Actinomycetota</taxon>
        <taxon>Actinomycetes</taxon>
        <taxon>Streptosporangiales</taxon>
        <taxon>Streptosporangiaceae</taxon>
        <taxon>Streptosporangium</taxon>
    </lineage>
</organism>
<evidence type="ECO:0000256" key="1">
    <source>
        <dbReference type="SAM" id="Phobius"/>
    </source>
</evidence>
<comment type="caution">
    <text evidence="2">The sequence shown here is derived from an EMBL/GenBank/DDBJ whole genome shotgun (WGS) entry which is preliminary data.</text>
</comment>
<feature type="transmembrane region" description="Helical" evidence="1">
    <location>
        <begin position="78"/>
        <end position="97"/>
    </location>
</feature>
<keyword evidence="1" id="KW-1133">Transmembrane helix</keyword>
<evidence type="ECO:0000313" key="3">
    <source>
        <dbReference type="Proteomes" id="UP001143474"/>
    </source>
</evidence>
<dbReference type="EMBL" id="BSEV01000001">
    <property type="protein sequence ID" value="GLK06711.1"/>
    <property type="molecule type" value="Genomic_DNA"/>
</dbReference>
<name>A0A9W6HVT9_9ACTN</name>
<protein>
    <submittedName>
        <fullName evidence="2">Uncharacterized protein</fullName>
    </submittedName>
</protein>
<dbReference type="RefSeq" id="WP_271215309.1">
    <property type="nucleotide sequence ID" value="NZ_BAAAVD010000021.1"/>
</dbReference>